<dbReference type="BioCyc" id="CSTA292563:G1353-1352-MONOMER"/>
<feature type="transmembrane region" description="Helical" evidence="7">
    <location>
        <begin position="625"/>
        <end position="646"/>
    </location>
</feature>
<dbReference type="GO" id="GO:0005886">
    <property type="term" value="C:plasma membrane"/>
    <property type="evidence" value="ECO:0007669"/>
    <property type="project" value="TreeGrafter"/>
</dbReference>
<dbReference type="GO" id="GO:0012505">
    <property type="term" value="C:endomembrane system"/>
    <property type="evidence" value="ECO:0007669"/>
    <property type="project" value="UniProtKB-SubCell"/>
</dbReference>
<dbReference type="GO" id="GO:0030244">
    <property type="term" value="P:cellulose biosynthetic process"/>
    <property type="evidence" value="ECO:0007669"/>
    <property type="project" value="InterPro"/>
</dbReference>
<feature type="transmembrane region" description="Helical" evidence="7">
    <location>
        <begin position="21"/>
        <end position="38"/>
    </location>
</feature>
<feature type="transmembrane region" description="Helical" evidence="7">
    <location>
        <begin position="729"/>
        <end position="749"/>
    </location>
</feature>
<evidence type="ECO:0000313" key="9">
    <source>
        <dbReference type="Proteomes" id="UP000010483"/>
    </source>
</evidence>
<dbReference type="KEGG" id="csn:Cyast_1339"/>
<proteinExistence type="predicted"/>
<evidence type="ECO:0000313" key="8">
    <source>
        <dbReference type="EMBL" id="AFZ47304.1"/>
    </source>
</evidence>
<keyword evidence="3 8" id="KW-0808">Transferase</keyword>
<gene>
    <name evidence="8" type="ordered locus">Cyast_1339</name>
</gene>
<dbReference type="GO" id="GO:0016760">
    <property type="term" value="F:cellulose synthase (UDP-forming) activity"/>
    <property type="evidence" value="ECO:0007669"/>
    <property type="project" value="InterPro"/>
</dbReference>
<evidence type="ECO:0000256" key="3">
    <source>
        <dbReference type="ARBA" id="ARBA00022679"/>
    </source>
</evidence>
<protein>
    <submittedName>
        <fullName evidence="8">Glycosyl transferase family 2</fullName>
    </submittedName>
</protein>
<dbReference type="PATRIC" id="fig|292563.3.peg.1400"/>
<dbReference type="EMBL" id="CP003940">
    <property type="protein sequence ID" value="AFZ47304.1"/>
    <property type="molecule type" value="Genomic_DNA"/>
</dbReference>
<dbReference type="PANTHER" id="PTHR43867">
    <property type="entry name" value="CELLULOSE SYNTHASE CATALYTIC SUBUNIT A [UDP-FORMING]"/>
    <property type="match status" value="1"/>
</dbReference>
<comment type="subcellular location">
    <subcellularLocation>
        <location evidence="1">Endomembrane system</location>
        <topology evidence="1">Multi-pass membrane protein</topology>
    </subcellularLocation>
</comment>
<name>K9YKB8_CYASC</name>
<dbReference type="eggNOG" id="COG1215">
    <property type="taxonomic scope" value="Bacteria"/>
</dbReference>
<dbReference type="InterPro" id="IPR029044">
    <property type="entry name" value="Nucleotide-diphossugar_trans"/>
</dbReference>
<keyword evidence="6 7" id="KW-0472">Membrane</keyword>
<organism evidence="8 9">
    <name type="scientific">Cyanobacterium stanieri (strain ATCC 29140 / PCC 7202)</name>
    <dbReference type="NCBI Taxonomy" id="292563"/>
    <lineage>
        <taxon>Bacteria</taxon>
        <taxon>Bacillati</taxon>
        <taxon>Cyanobacteriota</taxon>
        <taxon>Cyanophyceae</taxon>
        <taxon>Oscillatoriophycideae</taxon>
        <taxon>Chroococcales</taxon>
        <taxon>Geminocystaceae</taxon>
        <taxon>Cyanobacterium</taxon>
    </lineage>
</organism>
<keyword evidence="9" id="KW-1185">Reference proteome</keyword>
<evidence type="ECO:0000256" key="6">
    <source>
        <dbReference type="ARBA" id="ARBA00023136"/>
    </source>
</evidence>
<dbReference type="PANTHER" id="PTHR43867:SF2">
    <property type="entry name" value="CELLULOSE SYNTHASE CATALYTIC SUBUNIT A [UDP-FORMING]"/>
    <property type="match status" value="1"/>
</dbReference>
<feature type="transmembrane region" description="Helical" evidence="7">
    <location>
        <begin position="658"/>
        <end position="679"/>
    </location>
</feature>
<dbReference type="Gene3D" id="3.90.550.10">
    <property type="entry name" value="Spore Coat Polysaccharide Biosynthesis Protein SpsA, Chain A"/>
    <property type="match status" value="2"/>
</dbReference>
<keyword evidence="2" id="KW-0328">Glycosyltransferase</keyword>
<evidence type="ECO:0000256" key="5">
    <source>
        <dbReference type="ARBA" id="ARBA00022989"/>
    </source>
</evidence>
<evidence type="ECO:0000256" key="2">
    <source>
        <dbReference type="ARBA" id="ARBA00022676"/>
    </source>
</evidence>
<feature type="transmembrane region" description="Helical" evidence="7">
    <location>
        <begin position="761"/>
        <end position="784"/>
    </location>
</feature>
<feature type="transmembrane region" description="Helical" evidence="7">
    <location>
        <begin position="691"/>
        <end position="709"/>
    </location>
</feature>
<evidence type="ECO:0000256" key="4">
    <source>
        <dbReference type="ARBA" id="ARBA00022692"/>
    </source>
</evidence>
<reference evidence="9" key="1">
    <citation type="journal article" date="2013" name="Proc. Natl. Acad. Sci. U.S.A.">
        <title>Improving the coverage of the cyanobacterial phylum using diversity-driven genome sequencing.</title>
        <authorList>
            <person name="Shih P.M."/>
            <person name="Wu D."/>
            <person name="Latifi A."/>
            <person name="Axen S.D."/>
            <person name="Fewer D.P."/>
            <person name="Talla E."/>
            <person name="Calteau A."/>
            <person name="Cai F."/>
            <person name="Tandeau de Marsac N."/>
            <person name="Rippka R."/>
            <person name="Herdman M."/>
            <person name="Sivonen K."/>
            <person name="Coursin T."/>
            <person name="Laurent T."/>
            <person name="Goodwin L."/>
            <person name="Nolan M."/>
            <person name="Davenport K.W."/>
            <person name="Han C.S."/>
            <person name="Rubin E.M."/>
            <person name="Eisen J.A."/>
            <person name="Woyke T."/>
            <person name="Gugger M."/>
            <person name="Kerfeld C.A."/>
        </authorList>
    </citation>
    <scope>NUCLEOTIDE SEQUENCE [LARGE SCALE GENOMIC DNA]</scope>
    <source>
        <strain evidence="9">ATCC 29140 / PCC 7202</strain>
    </source>
</reference>
<dbReference type="HOGENOM" id="CLU_354410_0_0_3"/>
<accession>K9YKB8</accession>
<dbReference type="STRING" id="292563.Cyast_1339"/>
<evidence type="ECO:0000256" key="1">
    <source>
        <dbReference type="ARBA" id="ARBA00004127"/>
    </source>
</evidence>
<dbReference type="AlphaFoldDB" id="K9YKB8"/>
<dbReference type="SUPFAM" id="SSF53448">
    <property type="entry name" value="Nucleotide-diphospho-sugar transferases"/>
    <property type="match status" value="1"/>
</dbReference>
<dbReference type="Proteomes" id="UP000010483">
    <property type="component" value="Chromosome"/>
</dbReference>
<dbReference type="InterPro" id="IPR005150">
    <property type="entry name" value="Cellulose_synth"/>
</dbReference>
<evidence type="ECO:0000256" key="7">
    <source>
        <dbReference type="SAM" id="Phobius"/>
    </source>
</evidence>
<dbReference type="Pfam" id="PF03552">
    <property type="entry name" value="Cellulose_synt"/>
    <property type="match status" value="2"/>
</dbReference>
<feature type="transmembrane region" description="Helical" evidence="7">
    <location>
        <begin position="50"/>
        <end position="75"/>
    </location>
</feature>
<keyword evidence="5 7" id="KW-1133">Transmembrane helix</keyword>
<sequence length="792" mass="91465">MIKDNSFSGHLETRLKKGTRPLRFLIIINLICGAWYLQWRILNTINISALWLSIPLLMAEIYCYVGGLMFFIGLWNPLERNIRSLKYLQPALPEEQIPAVDVFITCYNEPVEMVEETARAALNMDYPVSKLKVYILDDGNSPEMRAMSQRLNIEDLQTPRLREEIKSISYRRSLLFANLEQVETLTPELANAQKILNRFRFKIRPDKKFTKRVLQWFEQQKPLYVPDEIWQDCYIAILEGFEHQVIKNNLQTEKQYLTLIDLIILSYGIEIKIWDNNRHYETNKLFTSPNLTGINQEDERHFKFISQVMDRYSYMSMGKQGNCLTLYKSYTPIPCVEEGAKESLIAGYLKGLTELILQFNPSLQHINQYLEQKREELLDTIKKEELKLSSLLRCSYIARPKPEGKPHHAKAGNINYAIFSGGTKGDFILTLDADHIPQPQFLQRVIPYFFSYSLMTGRYYENMIAFVQTPQAFYNLPSGDPFGHQAHLFYGLIQQSKDGMNSAFYTGTNAVLRREALVMVGLKNFAADFQKDESRLEEFDLVGGVSSNSITEDMNTAMRLHSAGWKSVYHNEPLSAGVAPDDLISTLQQRLRWAQGTIQVLLRESPLTKIGLSLGQRLQYFQTMYSYFSGFAIIIFLLCPIIYFYTGSIPVTDYDNEFAFYFVPAFILNRLTFMMASWGIPARELWRSEQYAIALFPLYIQAVVSVFSGKKLSFKVTPKQRQSGNYLRLVIPQITIIILTISGILWTGFQLIIGRYDQLNLFLLNVGWSIYNISLLLVVIKAAVWQPSEIKK</sequence>
<dbReference type="eggNOG" id="COG2172">
    <property type="taxonomic scope" value="Bacteria"/>
</dbReference>
<dbReference type="InterPro" id="IPR050321">
    <property type="entry name" value="Glycosyltr_2/OpgH_subfam"/>
</dbReference>
<keyword evidence="4 7" id="KW-0812">Transmembrane</keyword>